<protein>
    <submittedName>
        <fullName evidence="1">Uncharacterized protein</fullName>
    </submittedName>
</protein>
<dbReference type="EMBL" id="HBIP01002129">
    <property type="protein sequence ID" value="CAE0485862.1"/>
    <property type="molecule type" value="Transcribed_RNA"/>
</dbReference>
<name>A0A7S3QKQ2_DUNTE</name>
<reference evidence="1" key="1">
    <citation type="submission" date="2021-01" db="EMBL/GenBank/DDBJ databases">
        <authorList>
            <person name="Corre E."/>
            <person name="Pelletier E."/>
            <person name="Niang G."/>
            <person name="Scheremetjew M."/>
            <person name="Finn R."/>
            <person name="Kale V."/>
            <person name="Holt S."/>
            <person name="Cochrane G."/>
            <person name="Meng A."/>
            <person name="Brown T."/>
            <person name="Cohen L."/>
        </authorList>
    </citation>
    <scope>NUCLEOTIDE SEQUENCE</scope>
    <source>
        <strain evidence="1">CCMP1320</strain>
    </source>
</reference>
<sequence length="110" mass="12665">MVWGFNWLASPKLSEEEKAKERKRCSMFITALEGCRKAYPEAERELACKNLRQSVITCYAEKHAVPEAEEHRKCYTKLYKTGISHTGQGHCIPYEQAMQKALQKKGLFPV</sequence>
<accession>A0A7S3QKQ2</accession>
<evidence type="ECO:0000313" key="1">
    <source>
        <dbReference type="EMBL" id="CAE0485862.1"/>
    </source>
</evidence>
<organism evidence="1">
    <name type="scientific">Dunaliella tertiolecta</name>
    <name type="common">Green alga</name>
    <dbReference type="NCBI Taxonomy" id="3047"/>
    <lineage>
        <taxon>Eukaryota</taxon>
        <taxon>Viridiplantae</taxon>
        <taxon>Chlorophyta</taxon>
        <taxon>core chlorophytes</taxon>
        <taxon>Chlorophyceae</taxon>
        <taxon>CS clade</taxon>
        <taxon>Chlamydomonadales</taxon>
        <taxon>Dunaliellaceae</taxon>
        <taxon>Dunaliella</taxon>
    </lineage>
</organism>
<dbReference type="AlphaFoldDB" id="A0A7S3QKQ2"/>
<gene>
    <name evidence="1" type="ORF">DTER00134_LOCUS901</name>
</gene>
<proteinExistence type="predicted"/>